<proteinExistence type="predicted"/>
<dbReference type="EMBL" id="CP038438">
    <property type="protein sequence ID" value="QBX41718.1"/>
    <property type="molecule type" value="Genomic_DNA"/>
</dbReference>
<organism evidence="1 2">
    <name type="scientific">Pseudomonas fluorescens</name>
    <dbReference type="NCBI Taxonomy" id="294"/>
    <lineage>
        <taxon>Bacteria</taxon>
        <taxon>Pseudomonadati</taxon>
        <taxon>Pseudomonadota</taxon>
        <taxon>Gammaproteobacteria</taxon>
        <taxon>Pseudomonadales</taxon>
        <taxon>Pseudomonadaceae</taxon>
        <taxon>Pseudomonas</taxon>
    </lineage>
</organism>
<protein>
    <submittedName>
        <fullName evidence="1">Uncharacterized protein</fullName>
    </submittedName>
</protein>
<sequence length="66" mass="7171">MTWTICREFDRILDDHKTIVGVSLLAIAVYQPTLMLNVSQLSRAGSLLQIGGVFRYCAGSGRAPCG</sequence>
<evidence type="ECO:0000313" key="2">
    <source>
        <dbReference type="Proteomes" id="UP000295797"/>
    </source>
</evidence>
<evidence type="ECO:0000313" key="1">
    <source>
        <dbReference type="EMBL" id="QBX41718.1"/>
    </source>
</evidence>
<accession>A0AAP8Z1X8</accession>
<dbReference type="AlphaFoldDB" id="A0AAP8Z1X8"/>
<name>A0AAP8Z1X8_PSEFL</name>
<reference evidence="1 2" key="1">
    <citation type="submission" date="2019-03" db="EMBL/GenBank/DDBJ databases">
        <title>Complete genome sequence of the plant growth promoting strain Pseudomonas fluorescens LBUM677.</title>
        <authorList>
            <person name="Novinscak A."/>
            <person name="Joly D."/>
            <person name="Filion M."/>
        </authorList>
    </citation>
    <scope>NUCLEOTIDE SEQUENCE [LARGE SCALE GENOMIC DNA]</scope>
    <source>
        <strain evidence="1 2">LBUM677</strain>
    </source>
</reference>
<gene>
    <name evidence="1" type="ORF">E4T63_14420</name>
</gene>
<dbReference type="Proteomes" id="UP000295797">
    <property type="component" value="Chromosome"/>
</dbReference>